<dbReference type="InterPro" id="IPR026015">
    <property type="entry name" value="ATP_synth_OSCP/delta_N_sf"/>
</dbReference>
<keyword evidence="4 7" id="KW-0406">Ion transport</keyword>
<keyword evidence="7" id="KW-0139">CF(1)</keyword>
<comment type="function">
    <text evidence="7">F(1)F(0) ATP synthase produces ATP from ADP in the presence of a proton or sodium gradient. F-type ATPases consist of two structural domains, F(1) containing the extramembraneous catalytic core and F(0) containing the membrane proton channel, linked together by a central stalk and a peripheral stalk. During catalysis, ATP synthesis in the catalytic domain of F(1) is coupled via a rotary mechanism of the central stalk subunits to proton translocation.</text>
</comment>
<dbReference type="EMBL" id="AZGC01000003">
    <property type="protein sequence ID" value="KRL96511.1"/>
    <property type="molecule type" value="Genomic_DNA"/>
</dbReference>
<evidence type="ECO:0000256" key="4">
    <source>
        <dbReference type="ARBA" id="ARBA00023065"/>
    </source>
</evidence>
<evidence type="ECO:0000256" key="5">
    <source>
        <dbReference type="ARBA" id="ARBA00023136"/>
    </source>
</evidence>
<gene>
    <name evidence="7" type="primary">atpH</name>
    <name evidence="8" type="ORF">FC21_GL000883</name>
</gene>
<evidence type="ECO:0000256" key="2">
    <source>
        <dbReference type="ARBA" id="ARBA00022448"/>
    </source>
</evidence>
<dbReference type="GO" id="GO:0005886">
    <property type="term" value="C:plasma membrane"/>
    <property type="evidence" value="ECO:0007669"/>
    <property type="project" value="UniProtKB-SubCell"/>
</dbReference>
<dbReference type="HAMAP" id="MF_01416">
    <property type="entry name" value="ATP_synth_delta_bact"/>
    <property type="match status" value="1"/>
</dbReference>
<evidence type="ECO:0000313" key="9">
    <source>
        <dbReference type="Proteomes" id="UP000051084"/>
    </source>
</evidence>
<comment type="subcellular location">
    <subcellularLocation>
        <location evidence="7">Cell membrane</location>
        <topology evidence="7">Peripheral membrane protein</topology>
    </subcellularLocation>
    <subcellularLocation>
        <location evidence="1">Membrane</location>
    </subcellularLocation>
</comment>
<reference evidence="8 9" key="1">
    <citation type="journal article" date="2015" name="Genome Announc.">
        <title>Expanding the biotechnology potential of lactobacilli through comparative genomics of 213 strains and associated genera.</title>
        <authorList>
            <person name="Sun Z."/>
            <person name="Harris H.M."/>
            <person name="McCann A."/>
            <person name="Guo C."/>
            <person name="Argimon S."/>
            <person name="Zhang W."/>
            <person name="Yang X."/>
            <person name="Jeffery I.B."/>
            <person name="Cooney J.C."/>
            <person name="Kagawa T.F."/>
            <person name="Liu W."/>
            <person name="Song Y."/>
            <person name="Salvetti E."/>
            <person name="Wrobel A."/>
            <person name="Rasinkangas P."/>
            <person name="Parkhill J."/>
            <person name="Rea M.C."/>
            <person name="O'Sullivan O."/>
            <person name="Ritari J."/>
            <person name="Douillard F.P."/>
            <person name="Paul Ross R."/>
            <person name="Yang R."/>
            <person name="Briner A.E."/>
            <person name="Felis G.E."/>
            <person name="de Vos W.M."/>
            <person name="Barrangou R."/>
            <person name="Klaenhammer T.R."/>
            <person name="Caufield P.W."/>
            <person name="Cui Y."/>
            <person name="Zhang H."/>
            <person name="O'Toole P.W."/>
        </authorList>
    </citation>
    <scope>NUCLEOTIDE SEQUENCE [LARGE SCALE GENOMIC DNA]</scope>
    <source>
        <strain evidence="8 9">DSM 18793</strain>
    </source>
</reference>
<comment type="caution">
    <text evidence="8">The sequence shown here is derived from an EMBL/GenBank/DDBJ whole genome shotgun (WGS) entry which is preliminary data.</text>
</comment>
<dbReference type="InterPro" id="IPR000711">
    <property type="entry name" value="ATPase_OSCP/dsu"/>
</dbReference>
<dbReference type="PANTHER" id="PTHR11910">
    <property type="entry name" value="ATP SYNTHASE DELTA CHAIN"/>
    <property type="match status" value="1"/>
</dbReference>
<keyword evidence="5 7" id="KW-0472">Membrane</keyword>
<evidence type="ECO:0000313" key="8">
    <source>
        <dbReference type="EMBL" id="KRL96511.1"/>
    </source>
</evidence>
<dbReference type="PRINTS" id="PR00125">
    <property type="entry name" value="ATPASEDELTA"/>
</dbReference>
<organism evidence="8 9">
    <name type="scientific">Limosilactobacillus equigenerosi DSM 18793 = JCM 14505</name>
    <dbReference type="NCBI Taxonomy" id="1423742"/>
    <lineage>
        <taxon>Bacteria</taxon>
        <taxon>Bacillati</taxon>
        <taxon>Bacillota</taxon>
        <taxon>Bacilli</taxon>
        <taxon>Lactobacillales</taxon>
        <taxon>Lactobacillaceae</taxon>
        <taxon>Limosilactobacillus</taxon>
    </lineage>
</organism>
<evidence type="ECO:0000256" key="3">
    <source>
        <dbReference type="ARBA" id="ARBA00022781"/>
    </source>
</evidence>
<comment type="function">
    <text evidence="7">This protein is part of the stalk that links CF(0) to CF(1). It either transmits conformational changes from CF(0) to CF(1) or is implicated in proton conduction.</text>
</comment>
<name>A0A0R1UTM6_9LACO</name>
<evidence type="ECO:0000256" key="7">
    <source>
        <dbReference type="HAMAP-Rule" id="MF_01416"/>
    </source>
</evidence>
<keyword evidence="7" id="KW-1003">Cell membrane</keyword>
<proteinExistence type="inferred from homology"/>
<evidence type="ECO:0000256" key="6">
    <source>
        <dbReference type="ARBA" id="ARBA00023310"/>
    </source>
</evidence>
<comment type="similarity">
    <text evidence="7">Belongs to the ATPase delta chain family.</text>
</comment>
<evidence type="ECO:0000256" key="1">
    <source>
        <dbReference type="ARBA" id="ARBA00004370"/>
    </source>
</evidence>
<dbReference type="Proteomes" id="UP000051084">
    <property type="component" value="Unassembled WGS sequence"/>
</dbReference>
<accession>A0A0R1UTM6</accession>
<keyword evidence="9" id="KW-1185">Reference proteome</keyword>
<dbReference type="Pfam" id="PF00213">
    <property type="entry name" value="OSCP"/>
    <property type="match status" value="1"/>
</dbReference>
<dbReference type="NCBIfam" id="TIGR01145">
    <property type="entry name" value="ATP_synt_delta"/>
    <property type="match status" value="1"/>
</dbReference>
<keyword evidence="6 7" id="KW-0066">ATP synthesis</keyword>
<dbReference type="Gene3D" id="1.10.520.20">
    <property type="entry name" value="N-terminal domain of the delta subunit of the F1F0-ATP synthase"/>
    <property type="match status" value="1"/>
</dbReference>
<dbReference type="SUPFAM" id="SSF47928">
    <property type="entry name" value="N-terminal domain of the delta subunit of the F1F0-ATP synthase"/>
    <property type="match status" value="1"/>
</dbReference>
<keyword evidence="3 7" id="KW-0375">Hydrogen ion transport</keyword>
<sequence length="175" mass="19704">MVVATRYARAAFELAEQQGQLDQTYEELTNLRQVFIDHADLADLLAGVQLKSDQKAALLQTLTKDASELVNNLVHMVFDYGRMANFVAIVDEFERRYDAKRKLVHAEVVTAVQLDETRRNQLKASLAKRLDANEVVLKEQVDASIIGGVIVKTTNQTMDGSIATQIEQIRRMLLD</sequence>
<keyword evidence="2 7" id="KW-0813">Transport</keyword>
<dbReference type="AlphaFoldDB" id="A0A0R1UTM6"/>
<dbReference type="GO" id="GO:0045259">
    <property type="term" value="C:proton-transporting ATP synthase complex"/>
    <property type="evidence" value="ECO:0007669"/>
    <property type="project" value="UniProtKB-KW"/>
</dbReference>
<dbReference type="STRING" id="417373.GCA_001570685_01278"/>
<dbReference type="PATRIC" id="fig|1423742.4.peg.918"/>
<protein>
    <recommendedName>
        <fullName evidence="7">ATP synthase subunit delta</fullName>
    </recommendedName>
    <alternativeName>
        <fullName evidence="7">ATP synthase F(1) sector subunit delta</fullName>
    </alternativeName>
    <alternativeName>
        <fullName evidence="7">F-type ATPase subunit delta</fullName>
        <shortName evidence="7">F-ATPase subunit delta</shortName>
    </alternativeName>
</protein>
<dbReference type="GO" id="GO:0046933">
    <property type="term" value="F:proton-transporting ATP synthase activity, rotational mechanism"/>
    <property type="evidence" value="ECO:0007669"/>
    <property type="project" value="UniProtKB-UniRule"/>
</dbReference>